<dbReference type="PROSITE" id="PS50850">
    <property type="entry name" value="MFS"/>
    <property type="match status" value="1"/>
</dbReference>
<dbReference type="RefSeq" id="WP_149317401.1">
    <property type="nucleotide sequence ID" value="NZ_CP080293.1"/>
</dbReference>
<feature type="transmembrane region" description="Helical" evidence="4">
    <location>
        <begin position="371"/>
        <end position="390"/>
    </location>
</feature>
<dbReference type="Pfam" id="PF07690">
    <property type="entry name" value="MFS_1"/>
    <property type="match status" value="1"/>
</dbReference>
<feature type="transmembrane region" description="Helical" evidence="4">
    <location>
        <begin position="285"/>
        <end position="303"/>
    </location>
</feature>
<dbReference type="InterPro" id="IPR020846">
    <property type="entry name" value="MFS_dom"/>
</dbReference>
<feature type="transmembrane region" description="Helical" evidence="4">
    <location>
        <begin position="46"/>
        <end position="71"/>
    </location>
</feature>
<name>A0A5M8AR24_9BURK</name>
<dbReference type="SUPFAM" id="SSF103473">
    <property type="entry name" value="MFS general substrate transporter"/>
    <property type="match status" value="1"/>
</dbReference>
<feature type="domain" description="Major facilitator superfamily (MFS) profile" evidence="5">
    <location>
        <begin position="46"/>
        <end position="425"/>
    </location>
</feature>
<feature type="transmembrane region" description="Helical" evidence="4">
    <location>
        <begin position="198"/>
        <end position="219"/>
    </location>
</feature>
<keyword evidence="7" id="KW-1185">Reference proteome</keyword>
<dbReference type="InterPro" id="IPR011701">
    <property type="entry name" value="MFS"/>
</dbReference>
<feature type="transmembrane region" description="Helical" evidence="4">
    <location>
        <begin position="402"/>
        <end position="419"/>
    </location>
</feature>
<dbReference type="EMBL" id="VWRN01000031">
    <property type="protein sequence ID" value="KAA6124545.1"/>
    <property type="molecule type" value="Genomic_DNA"/>
</dbReference>
<dbReference type="CDD" id="cd17478">
    <property type="entry name" value="MFS_FsR"/>
    <property type="match status" value="1"/>
</dbReference>
<dbReference type="Gene3D" id="1.20.1250.20">
    <property type="entry name" value="MFS general substrate transporter like domains"/>
    <property type="match status" value="2"/>
</dbReference>
<dbReference type="GO" id="GO:0022857">
    <property type="term" value="F:transmembrane transporter activity"/>
    <property type="evidence" value="ECO:0007669"/>
    <property type="project" value="InterPro"/>
</dbReference>
<comment type="caution">
    <text evidence="6">The sequence shown here is derived from an EMBL/GenBank/DDBJ whole genome shotgun (WGS) entry which is preliminary data.</text>
</comment>
<evidence type="ECO:0000256" key="2">
    <source>
        <dbReference type="ARBA" id="ARBA00022989"/>
    </source>
</evidence>
<keyword evidence="2 4" id="KW-1133">Transmembrane helix</keyword>
<dbReference type="PANTHER" id="PTHR43129:SF1">
    <property type="entry name" value="FOSMIDOMYCIN RESISTANCE PROTEIN"/>
    <property type="match status" value="1"/>
</dbReference>
<evidence type="ECO:0000256" key="4">
    <source>
        <dbReference type="SAM" id="Phobius"/>
    </source>
</evidence>
<keyword evidence="1 4" id="KW-0812">Transmembrane</keyword>
<feature type="transmembrane region" description="Helical" evidence="4">
    <location>
        <begin position="315"/>
        <end position="333"/>
    </location>
</feature>
<evidence type="ECO:0000313" key="6">
    <source>
        <dbReference type="EMBL" id="KAA6124545.1"/>
    </source>
</evidence>
<dbReference type="GO" id="GO:0005886">
    <property type="term" value="C:plasma membrane"/>
    <property type="evidence" value="ECO:0007669"/>
    <property type="project" value="TreeGrafter"/>
</dbReference>
<proteinExistence type="predicted"/>
<dbReference type="PANTHER" id="PTHR43129">
    <property type="entry name" value="FOSMIDOMYCIN RESISTANCE PROTEIN"/>
    <property type="match status" value="1"/>
</dbReference>
<evidence type="ECO:0000313" key="7">
    <source>
        <dbReference type="Proteomes" id="UP000324324"/>
    </source>
</evidence>
<dbReference type="Proteomes" id="UP000324324">
    <property type="component" value="Unassembled WGS sequence"/>
</dbReference>
<reference evidence="6 7" key="1">
    <citation type="submission" date="2019-09" db="EMBL/GenBank/DDBJ databases">
        <title>Isolation of a novel species in the genus Cupriavidus from patients with sepsis using whole genome sequencing.</title>
        <authorList>
            <person name="Kweon O.J."/>
            <person name="Lee M.-K."/>
        </authorList>
    </citation>
    <scope>NUCLEOTIDE SEQUENCE [LARGE SCALE GENOMIC DNA]</scope>
    <source>
        <strain evidence="6 7">MKL-01</strain>
    </source>
</reference>
<keyword evidence="3 4" id="KW-0472">Membrane</keyword>
<feature type="transmembrane region" description="Helical" evidence="4">
    <location>
        <begin position="240"/>
        <end position="265"/>
    </location>
</feature>
<feature type="transmembrane region" description="Helical" evidence="4">
    <location>
        <begin position="339"/>
        <end position="359"/>
    </location>
</feature>
<feature type="transmembrane region" description="Helical" evidence="4">
    <location>
        <begin position="77"/>
        <end position="100"/>
    </location>
</feature>
<evidence type="ECO:0000256" key="1">
    <source>
        <dbReference type="ARBA" id="ARBA00022692"/>
    </source>
</evidence>
<evidence type="ECO:0000256" key="3">
    <source>
        <dbReference type="ARBA" id="ARBA00023136"/>
    </source>
</evidence>
<accession>A0A5M8AR24</accession>
<sequence length="427" mass="44711">MASRIDSLSAELGNVPDAAVTPAAPAAPATPSAAAAGAGERTGFRVLSAISFAHMLNDMIQSLILAIYPMLKGGFNLSFVQIGLLTLTYQITASLLQPLVGLYTDKHPKPHSLAVGMGFTLAGLLLLSIAPSYGVLLVAAALVGTGSSIFHPESSRVARMASGGRHGLAQSIFQVGGNVGSAAGPLLAAVVVHTQGSIAWLSLAALLAIAVLWRVGGWYGQRLAEHARAARKAMASAPRLPGRTVARAMAVLMVLLFSKYFYMASLGTYYTFYLMERFGVPQRSAQLYLFAFLFAVAVGTILGGPIGDRIGRKRVIWFSILGVAPFTLMLPHADLFWTAALSLVIGFILASAFSAILVFAQELIPGKVGMVSGLFFGLAFGMGGIGAAVLGGVADAHGIETVYRWCAYLPLLGVLAVFLPETRTRAS</sequence>
<dbReference type="InterPro" id="IPR036259">
    <property type="entry name" value="MFS_trans_sf"/>
</dbReference>
<organism evidence="6 7">
    <name type="scientific">Cupriavidus cauae</name>
    <dbReference type="NCBI Taxonomy" id="2608999"/>
    <lineage>
        <taxon>Bacteria</taxon>
        <taxon>Pseudomonadati</taxon>
        <taxon>Pseudomonadota</taxon>
        <taxon>Betaproteobacteria</taxon>
        <taxon>Burkholderiales</taxon>
        <taxon>Burkholderiaceae</taxon>
        <taxon>Cupriavidus</taxon>
    </lineage>
</organism>
<gene>
    <name evidence="6" type="ORF">F1599_11605</name>
</gene>
<dbReference type="AlphaFoldDB" id="A0A5M8AR24"/>
<evidence type="ECO:0000259" key="5">
    <source>
        <dbReference type="PROSITE" id="PS50850"/>
    </source>
</evidence>
<protein>
    <submittedName>
        <fullName evidence="6">MFS transporter</fullName>
    </submittedName>
</protein>